<proteinExistence type="predicted"/>
<dbReference type="AlphaFoldDB" id="X1C3N5"/>
<evidence type="ECO:0000313" key="1">
    <source>
        <dbReference type="EMBL" id="GAG91028.1"/>
    </source>
</evidence>
<dbReference type="EMBL" id="BART01024578">
    <property type="protein sequence ID" value="GAG91028.1"/>
    <property type="molecule type" value="Genomic_DNA"/>
</dbReference>
<accession>X1C3N5</accession>
<comment type="caution">
    <text evidence="1">The sequence shown here is derived from an EMBL/GenBank/DDBJ whole genome shotgun (WGS) entry which is preliminary data.</text>
</comment>
<protein>
    <submittedName>
        <fullName evidence="1">Uncharacterized protein</fullName>
    </submittedName>
</protein>
<feature type="non-terminal residue" evidence="1">
    <location>
        <position position="55"/>
    </location>
</feature>
<organism evidence="1">
    <name type="scientific">marine sediment metagenome</name>
    <dbReference type="NCBI Taxonomy" id="412755"/>
    <lineage>
        <taxon>unclassified sequences</taxon>
        <taxon>metagenomes</taxon>
        <taxon>ecological metagenomes</taxon>
    </lineage>
</organism>
<reference evidence="1" key="1">
    <citation type="journal article" date="2014" name="Front. Microbiol.">
        <title>High frequency of phylogenetically diverse reductive dehalogenase-homologous genes in deep subseafloor sedimentary metagenomes.</title>
        <authorList>
            <person name="Kawai M."/>
            <person name="Futagami T."/>
            <person name="Toyoda A."/>
            <person name="Takaki Y."/>
            <person name="Nishi S."/>
            <person name="Hori S."/>
            <person name="Arai W."/>
            <person name="Tsubouchi T."/>
            <person name="Morono Y."/>
            <person name="Uchiyama I."/>
            <person name="Ito T."/>
            <person name="Fujiyama A."/>
            <person name="Inagaki F."/>
            <person name="Takami H."/>
        </authorList>
    </citation>
    <scope>NUCLEOTIDE SEQUENCE</scope>
    <source>
        <strain evidence="1">Expedition CK06-06</strain>
    </source>
</reference>
<sequence>MAKNRGDVILRDRMQFDLDAAGDRTTLYGRIDLSSYVNPVSRDGLAIKQVLFQLR</sequence>
<gene>
    <name evidence="1" type="ORF">S01H4_44345</name>
</gene>
<name>X1C3N5_9ZZZZ</name>